<dbReference type="InterPro" id="IPR036217">
    <property type="entry name" value="MethylDNA_cys_MeTrfase_DNAb"/>
</dbReference>
<dbReference type="InterPro" id="IPR036631">
    <property type="entry name" value="MGMT_N_sf"/>
</dbReference>
<evidence type="ECO:0000259" key="9">
    <source>
        <dbReference type="Pfam" id="PF01035"/>
    </source>
</evidence>
<evidence type="ECO:0000256" key="7">
    <source>
        <dbReference type="ARBA" id="ARBA00049348"/>
    </source>
</evidence>
<evidence type="ECO:0000256" key="4">
    <source>
        <dbReference type="ARBA" id="ARBA00022679"/>
    </source>
</evidence>
<dbReference type="InterPro" id="IPR014048">
    <property type="entry name" value="MethylDNA_cys_MeTrfase_DNA-bd"/>
</dbReference>
<dbReference type="EC" id="2.1.1.63" evidence="8"/>
<comment type="catalytic activity">
    <reaction evidence="1 8">
        <text>a 4-O-methyl-thymidine in DNA + L-cysteinyl-[protein] = a thymidine in DNA + S-methyl-L-cysteinyl-[protein]</text>
        <dbReference type="Rhea" id="RHEA:53428"/>
        <dbReference type="Rhea" id="RHEA-COMP:10131"/>
        <dbReference type="Rhea" id="RHEA-COMP:10132"/>
        <dbReference type="Rhea" id="RHEA-COMP:13555"/>
        <dbReference type="Rhea" id="RHEA-COMP:13556"/>
        <dbReference type="ChEBI" id="CHEBI:29950"/>
        <dbReference type="ChEBI" id="CHEBI:82612"/>
        <dbReference type="ChEBI" id="CHEBI:137386"/>
        <dbReference type="ChEBI" id="CHEBI:137387"/>
        <dbReference type="EC" id="2.1.1.63"/>
    </reaction>
</comment>
<keyword evidence="5 8" id="KW-0227">DNA damage</keyword>
<dbReference type="EMBL" id="JAAAMV010000002">
    <property type="protein sequence ID" value="NBD23393.1"/>
    <property type="molecule type" value="Genomic_DNA"/>
</dbReference>
<dbReference type="Gene3D" id="1.10.10.10">
    <property type="entry name" value="Winged helix-like DNA-binding domain superfamily/Winged helix DNA-binding domain"/>
    <property type="match status" value="1"/>
</dbReference>
<dbReference type="InterPro" id="IPR036388">
    <property type="entry name" value="WH-like_DNA-bd_sf"/>
</dbReference>
<dbReference type="InterPro" id="IPR001497">
    <property type="entry name" value="MethylDNA_cys_MeTrfase_AS"/>
</dbReference>
<protein>
    <recommendedName>
        <fullName evidence="8">Methylated-DNA--protein-cysteine methyltransferase</fullName>
        <ecNumber evidence="8">2.1.1.63</ecNumber>
    </recommendedName>
    <alternativeName>
        <fullName evidence="8">6-O-methylguanine-DNA methyltransferase</fullName>
        <shortName evidence="8">MGMT</shortName>
    </alternativeName>
    <alternativeName>
        <fullName evidence="8">O-6-methylguanine-DNA-alkyltransferase</fullName>
    </alternativeName>
</protein>
<dbReference type="CDD" id="cd06445">
    <property type="entry name" value="ATase"/>
    <property type="match status" value="1"/>
</dbReference>
<feature type="domain" description="Methylated-DNA-[protein]-cysteine S-methyltransferase DNA binding" evidence="9">
    <location>
        <begin position="86"/>
        <end position="165"/>
    </location>
</feature>
<keyword evidence="12" id="KW-1185">Reference proteome</keyword>
<reference evidence="11 12" key="1">
    <citation type="submission" date="2020-01" db="EMBL/GenBank/DDBJ databases">
        <title>Paenibacillus soybeanensis sp. nov. isolated from the nodules of soybean (Glycine max(L.) Merr).</title>
        <authorList>
            <person name="Wang H."/>
        </authorList>
    </citation>
    <scope>NUCLEOTIDE SEQUENCE [LARGE SCALE GENOMIC DNA]</scope>
    <source>
        <strain evidence="11 12">T1</strain>
    </source>
</reference>
<dbReference type="Pfam" id="PF02870">
    <property type="entry name" value="Methyltransf_1N"/>
    <property type="match status" value="1"/>
</dbReference>
<dbReference type="HAMAP" id="MF_00772">
    <property type="entry name" value="OGT"/>
    <property type="match status" value="1"/>
</dbReference>
<dbReference type="PANTHER" id="PTHR10815:SF12">
    <property type="entry name" value="METHYLATED-DNA--PROTEIN-CYSTEINE METHYLTRANSFERASE, INDUCIBLE"/>
    <property type="match status" value="1"/>
</dbReference>
<dbReference type="SUPFAM" id="SSF53155">
    <property type="entry name" value="Methylated DNA-protein cysteine methyltransferase domain"/>
    <property type="match status" value="1"/>
</dbReference>
<dbReference type="InterPro" id="IPR008332">
    <property type="entry name" value="MethylG_MeTrfase_N"/>
</dbReference>
<proteinExistence type="inferred from homology"/>
<comment type="miscellaneous">
    <text evidence="8">This enzyme catalyzes only one turnover and therefore is not strictly catalytic. According to one definition, an enzyme is a biocatalyst that acts repeatedly and over many reaction cycles.</text>
</comment>
<evidence type="ECO:0000256" key="8">
    <source>
        <dbReference type="HAMAP-Rule" id="MF_00772"/>
    </source>
</evidence>
<organism evidence="11 12">
    <name type="scientific">Paenibacillus glycinis</name>
    <dbReference type="NCBI Taxonomy" id="2697035"/>
    <lineage>
        <taxon>Bacteria</taxon>
        <taxon>Bacillati</taxon>
        <taxon>Bacillota</taxon>
        <taxon>Bacilli</taxon>
        <taxon>Bacillales</taxon>
        <taxon>Paenibacillaceae</taxon>
        <taxon>Paenibacillus</taxon>
    </lineage>
</organism>
<name>A0ABW9XLB3_9BACL</name>
<dbReference type="InterPro" id="IPR023546">
    <property type="entry name" value="MGMT"/>
</dbReference>
<dbReference type="Gene3D" id="3.30.160.70">
    <property type="entry name" value="Methylated DNA-protein cysteine methyltransferase domain"/>
    <property type="match status" value="1"/>
</dbReference>
<evidence type="ECO:0000256" key="2">
    <source>
        <dbReference type="ARBA" id="ARBA00022490"/>
    </source>
</evidence>
<evidence type="ECO:0000256" key="3">
    <source>
        <dbReference type="ARBA" id="ARBA00022603"/>
    </source>
</evidence>
<feature type="active site" description="Nucleophile; methyl group acceptor" evidence="8">
    <location>
        <position position="137"/>
    </location>
</feature>
<dbReference type="NCBIfam" id="TIGR00589">
    <property type="entry name" value="ogt"/>
    <property type="match status" value="1"/>
</dbReference>
<comment type="subcellular location">
    <subcellularLocation>
        <location evidence="8">Cytoplasm</location>
    </subcellularLocation>
</comment>
<feature type="domain" description="Methylguanine DNA methyltransferase ribonuclease-like" evidence="10">
    <location>
        <begin position="5"/>
        <end position="82"/>
    </location>
</feature>
<evidence type="ECO:0000313" key="12">
    <source>
        <dbReference type="Proteomes" id="UP000665561"/>
    </source>
</evidence>
<dbReference type="PANTHER" id="PTHR10815">
    <property type="entry name" value="METHYLATED-DNA--PROTEIN-CYSTEINE METHYLTRANSFERASE"/>
    <property type="match status" value="1"/>
</dbReference>
<dbReference type="Proteomes" id="UP000665561">
    <property type="component" value="Unassembled WGS sequence"/>
</dbReference>
<comment type="similarity">
    <text evidence="8">Belongs to the MGMT family.</text>
</comment>
<comment type="caution">
    <text evidence="11">The sequence shown here is derived from an EMBL/GenBank/DDBJ whole genome shotgun (WGS) entry which is preliminary data.</text>
</comment>
<comment type="function">
    <text evidence="8">Involved in the cellular defense against the biological effects of O6-methylguanine (O6-MeG) and O4-methylthymine (O4-MeT) in DNA. Repairs the methylated nucleobase in DNA by stoichiometrically transferring the methyl group to a cysteine residue in the enzyme. This is a suicide reaction: the enzyme is irreversibly inactivated.</text>
</comment>
<dbReference type="RefSeq" id="WP_161741812.1">
    <property type="nucleotide sequence ID" value="NZ_JAAAMV010000002.1"/>
</dbReference>
<keyword evidence="2 8" id="KW-0963">Cytoplasm</keyword>
<dbReference type="SUPFAM" id="SSF46767">
    <property type="entry name" value="Methylated DNA-protein cysteine methyltransferase, C-terminal domain"/>
    <property type="match status" value="1"/>
</dbReference>
<keyword evidence="4 8" id="KW-0808">Transferase</keyword>
<comment type="catalytic activity">
    <reaction evidence="7 8">
        <text>a 6-O-methyl-2'-deoxyguanosine in DNA + L-cysteinyl-[protein] = S-methyl-L-cysteinyl-[protein] + a 2'-deoxyguanosine in DNA</text>
        <dbReference type="Rhea" id="RHEA:24000"/>
        <dbReference type="Rhea" id="RHEA-COMP:10131"/>
        <dbReference type="Rhea" id="RHEA-COMP:10132"/>
        <dbReference type="Rhea" id="RHEA-COMP:11367"/>
        <dbReference type="Rhea" id="RHEA-COMP:11368"/>
        <dbReference type="ChEBI" id="CHEBI:29950"/>
        <dbReference type="ChEBI" id="CHEBI:82612"/>
        <dbReference type="ChEBI" id="CHEBI:85445"/>
        <dbReference type="ChEBI" id="CHEBI:85448"/>
        <dbReference type="EC" id="2.1.1.63"/>
    </reaction>
</comment>
<dbReference type="Pfam" id="PF01035">
    <property type="entry name" value="DNA_binding_1"/>
    <property type="match status" value="1"/>
</dbReference>
<evidence type="ECO:0000256" key="5">
    <source>
        <dbReference type="ARBA" id="ARBA00022763"/>
    </source>
</evidence>
<keyword evidence="6 8" id="KW-0234">DNA repair</keyword>
<dbReference type="GO" id="GO:0032259">
    <property type="term" value="P:methylation"/>
    <property type="evidence" value="ECO:0007669"/>
    <property type="project" value="UniProtKB-KW"/>
</dbReference>
<accession>A0ABW9XLB3</accession>
<evidence type="ECO:0000259" key="10">
    <source>
        <dbReference type="Pfam" id="PF02870"/>
    </source>
</evidence>
<evidence type="ECO:0000256" key="1">
    <source>
        <dbReference type="ARBA" id="ARBA00001286"/>
    </source>
</evidence>
<dbReference type="GO" id="GO:0003908">
    <property type="term" value="F:methylated-DNA-[protein]-cysteine S-methyltransferase activity"/>
    <property type="evidence" value="ECO:0007669"/>
    <property type="project" value="UniProtKB-EC"/>
</dbReference>
<sequence>MTKLIWTRMESGMWNMHLAATEAGLCYVGTPDAPYEELEAWARKRLPGAAPARDDAAMRIYVEALDAYLHGGEVSFGIPVDLRGTDFQQSVWQELKRIPHGELCAYSDIAERIGKPGAVRAVGLAIGANPVMIVVPCHRVVGKNGKLTGFRGGLRAKAELLRLEGTLQGIS</sequence>
<evidence type="ECO:0000313" key="11">
    <source>
        <dbReference type="EMBL" id="NBD23393.1"/>
    </source>
</evidence>
<gene>
    <name evidence="11" type="ORF">GT019_05875</name>
</gene>
<dbReference type="PROSITE" id="PS00374">
    <property type="entry name" value="MGMT"/>
    <property type="match status" value="1"/>
</dbReference>
<keyword evidence="3 8" id="KW-0489">Methyltransferase</keyword>
<evidence type="ECO:0000256" key="6">
    <source>
        <dbReference type="ARBA" id="ARBA00023204"/>
    </source>
</evidence>